<comment type="caution">
    <text evidence="2">The sequence shown here is derived from an EMBL/GenBank/DDBJ whole genome shotgun (WGS) entry which is preliminary data.</text>
</comment>
<protein>
    <submittedName>
        <fullName evidence="2">Uncharacterized protein</fullName>
    </submittedName>
</protein>
<gene>
    <name evidence="2" type="ORF">PanWU01x14_020870</name>
</gene>
<feature type="non-terminal residue" evidence="2">
    <location>
        <position position="76"/>
    </location>
</feature>
<accession>A0A2P5DXS9</accession>
<keyword evidence="3" id="KW-1185">Reference proteome</keyword>
<evidence type="ECO:0000313" key="2">
    <source>
        <dbReference type="EMBL" id="PON78105.1"/>
    </source>
</evidence>
<organism evidence="2 3">
    <name type="scientific">Parasponia andersonii</name>
    <name type="common">Sponia andersonii</name>
    <dbReference type="NCBI Taxonomy" id="3476"/>
    <lineage>
        <taxon>Eukaryota</taxon>
        <taxon>Viridiplantae</taxon>
        <taxon>Streptophyta</taxon>
        <taxon>Embryophyta</taxon>
        <taxon>Tracheophyta</taxon>
        <taxon>Spermatophyta</taxon>
        <taxon>Magnoliopsida</taxon>
        <taxon>eudicotyledons</taxon>
        <taxon>Gunneridae</taxon>
        <taxon>Pentapetalae</taxon>
        <taxon>rosids</taxon>
        <taxon>fabids</taxon>
        <taxon>Rosales</taxon>
        <taxon>Cannabaceae</taxon>
        <taxon>Parasponia</taxon>
    </lineage>
</organism>
<name>A0A2P5DXS9_PARAD</name>
<dbReference type="Proteomes" id="UP000237105">
    <property type="component" value="Unassembled WGS sequence"/>
</dbReference>
<dbReference type="AlphaFoldDB" id="A0A2P5DXS9"/>
<evidence type="ECO:0000313" key="3">
    <source>
        <dbReference type="Proteomes" id="UP000237105"/>
    </source>
</evidence>
<feature type="compositionally biased region" description="Acidic residues" evidence="1">
    <location>
        <begin position="1"/>
        <end position="13"/>
    </location>
</feature>
<proteinExistence type="predicted"/>
<feature type="region of interest" description="Disordered" evidence="1">
    <location>
        <begin position="44"/>
        <end position="76"/>
    </location>
</feature>
<feature type="region of interest" description="Disordered" evidence="1">
    <location>
        <begin position="1"/>
        <end position="27"/>
    </location>
</feature>
<sequence>MNEDTDEEDEMYEVDVKDVGSVPPCKKRTLKPKLQDLFNEYKDKSSHYAQVPPSCRKGASKSEQPNSMDIESELFK</sequence>
<evidence type="ECO:0000256" key="1">
    <source>
        <dbReference type="SAM" id="MobiDB-lite"/>
    </source>
</evidence>
<dbReference type="EMBL" id="JXTB01000010">
    <property type="protein sequence ID" value="PON78105.1"/>
    <property type="molecule type" value="Genomic_DNA"/>
</dbReference>
<reference evidence="3" key="1">
    <citation type="submission" date="2016-06" db="EMBL/GenBank/DDBJ databases">
        <title>Parallel loss of symbiosis genes in relatives of nitrogen-fixing non-legume Parasponia.</title>
        <authorList>
            <person name="Van Velzen R."/>
            <person name="Holmer R."/>
            <person name="Bu F."/>
            <person name="Rutten L."/>
            <person name="Van Zeijl A."/>
            <person name="Liu W."/>
            <person name="Santuari L."/>
            <person name="Cao Q."/>
            <person name="Sharma T."/>
            <person name="Shen D."/>
            <person name="Roswanjaya Y."/>
            <person name="Wardhani T."/>
            <person name="Kalhor M.S."/>
            <person name="Jansen J."/>
            <person name="Van den Hoogen J."/>
            <person name="Gungor B."/>
            <person name="Hartog M."/>
            <person name="Hontelez J."/>
            <person name="Verver J."/>
            <person name="Yang W.-C."/>
            <person name="Schijlen E."/>
            <person name="Repin R."/>
            <person name="Schilthuizen M."/>
            <person name="Schranz E."/>
            <person name="Heidstra R."/>
            <person name="Miyata K."/>
            <person name="Fedorova E."/>
            <person name="Kohlen W."/>
            <person name="Bisseling T."/>
            <person name="Smit S."/>
            <person name="Geurts R."/>
        </authorList>
    </citation>
    <scope>NUCLEOTIDE SEQUENCE [LARGE SCALE GENOMIC DNA]</scope>
    <source>
        <strain evidence="3">cv. WU1-14</strain>
    </source>
</reference>